<reference evidence="2" key="1">
    <citation type="submission" date="2021-12" db="EMBL/GenBank/DDBJ databases">
        <title>Prevalence of phenicol resistance gene fexA in Campylobacter isolated from poultry supply chain.</title>
        <authorList>
            <person name="Tang B."/>
            <person name="Zheng X."/>
            <person name="Lin J."/>
            <person name="Lin R."/>
            <person name="Yang H."/>
            <person name="Shen Z."/>
            <person name="Xia F."/>
        </authorList>
    </citation>
    <scope>NUCLEOTIDE SEQUENCE</scope>
    <source>
        <strain evidence="2">CJHN2011004</strain>
    </source>
</reference>
<evidence type="ECO:0000313" key="2">
    <source>
        <dbReference type="EMBL" id="MCH3853807.1"/>
    </source>
</evidence>
<dbReference type="EMBL" id="JAJUOL010001296">
    <property type="protein sequence ID" value="MCH3853807.1"/>
    <property type="molecule type" value="Genomic_DNA"/>
</dbReference>
<protein>
    <submittedName>
        <fullName evidence="2">Ribonuclease J</fullName>
    </submittedName>
</protein>
<comment type="caution">
    <text evidence="2">The sequence shown here is derived from an EMBL/GenBank/DDBJ whole genome shotgun (WGS) entry which is preliminary data.</text>
</comment>
<feature type="non-terminal residue" evidence="2">
    <location>
        <position position="1"/>
    </location>
</feature>
<proteinExistence type="predicted"/>
<dbReference type="AlphaFoldDB" id="A0AAW5EIQ0"/>
<organism evidence="2 3">
    <name type="scientific">Campylobacter jejuni</name>
    <dbReference type="NCBI Taxonomy" id="197"/>
    <lineage>
        <taxon>Bacteria</taxon>
        <taxon>Pseudomonadati</taxon>
        <taxon>Campylobacterota</taxon>
        <taxon>Epsilonproteobacteria</taxon>
        <taxon>Campylobacterales</taxon>
        <taxon>Campylobacteraceae</taxon>
        <taxon>Campylobacter</taxon>
    </lineage>
</organism>
<evidence type="ECO:0000256" key="1">
    <source>
        <dbReference type="SAM" id="MobiDB-lite"/>
    </source>
</evidence>
<name>A0AAW5EIQ0_CAMJU</name>
<feature type="non-terminal residue" evidence="2">
    <location>
        <position position="86"/>
    </location>
</feature>
<feature type="region of interest" description="Disordered" evidence="1">
    <location>
        <begin position="1"/>
        <end position="86"/>
    </location>
</feature>
<feature type="compositionally biased region" description="Basic residues" evidence="1">
    <location>
        <begin position="1"/>
        <end position="18"/>
    </location>
</feature>
<feature type="compositionally biased region" description="Polar residues" evidence="1">
    <location>
        <begin position="23"/>
        <end position="51"/>
    </location>
</feature>
<gene>
    <name evidence="2" type="ORF">LZC39_17115</name>
</gene>
<accession>A0AAW5EIQ0</accession>
<sequence length="86" mass="10019">NSNSKNNKRYKYRNRRKKLADSISENSQNSTHEFSNNEKINTKKNSTNTQPLEGENVEKPSEKKKKRNRNLPSKLTGNEDWQIALA</sequence>
<dbReference type="Proteomes" id="UP001199644">
    <property type="component" value="Unassembled WGS sequence"/>
</dbReference>
<evidence type="ECO:0000313" key="3">
    <source>
        <dbReference type="Proteomes" id="UP001199644"/>
    </source>
</evidence>